<evidence type="ECO:0000313" key="2">
    <source>
        <dbReference type="Proteomes" id="UP001172457"/>
    </source>
</evidence>
<organism evidence="1 2">
    <name type="scientific">Centaurea solstitialis</name>
    <name type="common">yellow star-thistle</name>
    <dbReference type="NCBI Taxonomy" id="347529"/>
    <lineage>
        <taxon>Eukaryota</taxon>
        <taxon>Viridiplantae</taxon>
        <taxon>Streptophyta</taxon>
        <taxon>Embryophyta</taxon>
        <taxon>Tracheophyta</taxon>
        <taxon>Spermatophyta</taxon>
        <taxon>Magnoliopsida</taxon>
        <taxon>eudicotyledons</taxon>
        <taxon>Gunneridae</taxon>
        <taxon>Pentapetalae</taxon>
        <taxon>asterids</taxon>
        <taxon>campanulids</taxon>
        <taxon>Asterales</taxon>
        <taxon>Asteraceae</taxon>
        <taxon>Carduoideae</taxon>
        <taxon>Cardueae</taxon>
        <taxon>Centaureinae</taxon>
        <taxon>Centaurea</taxon>
    </lineage>
</organism>
<gene>
    <name evidence="1" type="ORF">OSB04_019932</name>
</gene>
<comment type="caution">
    <text evidence="1">The sequence shown here is derived from an EMBL/GenBank/DDBJ whole genome shotgun (WGS) entry which is preliminary data.</text>
</comment>
<name>A0AA38SSX1_9ASTR</name>
<dbReference type="AlphaFoldDB" id="A0AA38SSX1"/>
<sequence>MADLQQKPSHQSTMFFQSISLHIQAFKCRLLRSNSWLLEL</sequence>
<protein>
    <submittedName>
        <fullName evidence="1">Uncharacterized protein</fullName>
    </submittedName>
</protein>
<dbReference type="EMBL" id="JARYMX010000005">
    <property type="protein sequence ID" value="KAJ9547389.1"/>
    <property type="molecule type" value="Genomic_DNA"/>
</dbReference>
<accession>A0AA38SSX1</accession>
<proteinExistence type="predicted"/>
<evidence type="ECO:0000313" key="1">
    <source>
        <dbReference type="EMBL" id="KAJ9547389.1"/>
    </source>
</evidence>
<dbReference type="Proteomes" id="UP001172457">
    <property type="component" value="Chromosome 5"/>
</dbReference>
<reference evidence="1" key="1">
    <citation type="submission" date="2023-03" db="EMBL/GenBank/DDBJ databases">
        <title>Chromosome-scale reference genome and RAD-based genetic map of yellow starthistle (Centaurea solstitialis) reveal putative structural variation and QTLs associated with invader traits.</title>
        <authorList>
            <person name="Reatini B."/>
            <person name="Cang F.A."/>
            <person name="Jiang Q."/>
            <person name="Mckibben M.T.W."/>
            <person name="Barker M.S."/>
            <person name="Rieseberg L.H."/>
            <person name="Dlugosch K.M."/>
        </authorList>
    </citation>
    <scope>NUCLEOTIDE SEQUENCE</scope>
    <source>
        <strain evidence="1">CAN-66</strain>
        <tissue evidence="1">Leaf</tissue>
    </source>
</reference>
<keyword evidence="2" id="KW-1185">Reference proteome</keyword>